<comment type="similarity">
    <text evidence="2 9 10">Belongs to the acetokinase family.</text>
</comment>
<dbReference type="InterPro" id="IPR011245">
    <property type="entry name" value="Butyrate_kin"/>
</dbReference>
<dbReference type="GO" id="GO:0006083">
    <property type="term" value="P:acetate metabolic process"/>
    <property type="evidence" value="ECO:0007669"/>
    <property type="project" value="TreeGrafter"/>
</dbReference>
<dbReference type="InterPro" id="IPR023865">
    <property type="entry name" value="Aliphatic_acid_kinase_CS"/>
</dbReference>
<dbReference type="PROSITE" id="PS01075">
    <property type="entry name" value="ACETATE_KINASE_1"/>
    <property type="match status" value="1"/>
</dbReference>
<reference evidence="11" key="2">
    <citation type="submission" date="2024-06" db="EMBL/GenBank/DDBJ databases">
        <authorList>
            <person name="Petrova K.O."/>
            <person name="Toshchakov S.V."/>
            <person name="Boltjanskaja Y.V."/>
            <person name="Kevbrin V.V."/>
        </authorList>
    </citation>
    <scope>NUCLEOTIDE SEQUENCE</scope>
    <source>
        <strain evidence="11">Z-710</strain>
    </source>
</reference>
<proteinExistence type="inferred from homology"/>
<keyword evidence="3 9" id="KW-0963">Cytoplasm</keyword>
<evidence type="ECO:0000256" key="6">
    <source>
        <dbReference type="ARBA" id="ARBA00022777"/>
    </source>
</evidence>
<dbReference type="GO" id="GO:0047761">
    <property type="term" value="F:butyrate kinase activity"/>
    <property type="evidence" value="ECO:0007669"/>
    <property type="project" value="UniProtKB-UniRule"/>
</dbReference>
<dbReference type="SUPFAM" id="SSF53067">
    <property type="entry name" value="Actin-like ATPase domain"/>
    <property type="match status" value="2"/>
</dbReference>
<dbReference type="RefSeq" id="WP_353892352.1">
    <property type="nucleotide sequence ID" value="NZ_CP159485.1"/>
</dbReference>
<dbReference type="InterPro" id="IPR043129">
    <property type="entry name" value="ATPase_NBD"/>
</dbReference>
<evidence type="ECO:0000256" key="8">
    <source>
        <dbReference type="ARBA" id="ARBA00048596"/>
    </source>
</evidence>
<evidence type="ECO:0000256" key="1">
    <source>
        <dbReference type="ARBA" id="ARBA00004496"/>
    </source>
</evidence>
<reference evidence="11" key="1">
    <citation type="journal article" date="2018" name="Antonie Van Leeuwenhoek">
        <title>Proteinivorax hydrogeniformans sp. nov., an anaerobic, haloalkaliphilic bacterium fermenting proteinaceous compounds with high hydrogen production.</title>
        <authorList>
            <person name="Boltyanskaya Y."/>
            <person name="Detkova E."/>
            <person name="Pimenov N."/>
            <person name="Kevbrin V."/>
        </authorList>
    </citation>
    <scope>NUCLEOTIDE SEQUENCE</scope>
    <source>
        <strain evidence="11">Z-710</strain>
    </source>
</reference>
<dbReference type="GO" id="GO:0005737">
    <property type="term" value="C:cytoplasm"/>
    <property type="evidence" value="ECO:0007669"/>
    <property type="project" value="UniProtKB-SubCell"/>
</dbReference>
<accession>A0AAU8HQU6</accession>
<dbReference type="EMBL" id="CP159485">
    <property type="protein sequence ID" value="XCI27775.1"/>
    <property type="molecule type" value="Genomic_DNA"/>
</dbReference>
<dbReference type="EC" id="2.7.2.7" evidence="9"/>
<dbReference type="PANTHER" id="PTHR21060">
    <property type="entry name" value="ACETATE KINASE"/>
    <property type="match status" value="1"/>
</dbReference>
<protein>
    <recommendedName>
        <fullName evidence="9">Probable butyrate kinase</fullName>
        <shortName evidence="9">BK</shortName>
        <ecNumber evidence="9">2.7.2.7</ecNumber>
    </recommendedName>
    <alternativeName>
        <fullName evidence="9">Branched-chain carboxylic acid kinase</fullName>
    </alternativeName>
</protein>
<name>A0AAU8HQU6_9FIRM</name>
<dbReference type="AlphaFoldDB" id="A0AAU8HQU6"/>
<evidence type="ECO:0000313" key="11">
    <source>
        <dbReference type="EMBL" id="XCI27775.1"/>
    </source>
</evidence>
<dbReference type="NCBIfam" id="TIGR02707">
    <property type="entry name" value="butyr_kinase"/>
    <property type="match status" value="1"/>
</dbReference>
<dbReference type="GO" id="GO:0008776">
    <property type="term" value="F:acetate kinase activity"/>
    <property type="evidence" value="ECO:0007669"/>
    <property type="project" value="TreeGrafter"/>
</dbReference>
<dbReference type="PROSITE" id="PS01076">
    <property type="entry name" value="ACETATE_KINASE_2"/>
    <property type="match status" value="1"/>
</dbReference>
<dbReference type="GO" id="GO:0005524">
    <property type="term" value="F:ATP binding"/>
    <property type="evidence" value="ECO:0007669"/>
    <property type="project" value="UniProtKB-KW"/>
</dbReference>
<comment type="subcellular location">
    <subcellularLocation>
        <location evidence="1 9">Cytoplasm</location>
    </subcellularLocation>
</comment>
<keyword evidence="7 9" id="KW-0067">ATP-binding</keyword>
<dbReference type="HAMAP" id="MF_00542">
    <property type="entry name" value="Butyrate_kinase"/>
    <property type="match status" value="1"/>
</dbReference>
<dbReference type="InterPro" id="IPR000890">
    <property type="entry name" value="Aliphatic_acid_kin_short-chain"/>
</dbReference>
<dbReference type="Gene3D" id="3.30.420.40">
    <property type="match status" value="2"/>
</dbReference>
<comment type="catalytic activity">
    <reaction evidence="8 9">
        <text>butanoate + ATP = butanoyl phosphate + ADP</text>
        <dbReference type="Rhea" id="RHEA:13585"/>
        <dbReference type="ChEBI" id="CHEBI:17968"/>
        <dbReference type="ChEBI" id="CHEBI:30616"/>
        <dbReference type="ChEBI" id="CHEBI:58079"/>
        <dbReference type="ChEBI" id="CHEBI:456216"/>
        <dbReference type="EC" id="2.7.2.7"/>
    </reaction>
</comment>
<gene>
    <name evidence="9 11" type="primary">buk</name>
    <name evidence="11" type="ORF">PRVXH_001697</name>
</gene>
<keyword evidence="5 9" id="KW-0547">Nucleotide-binding</keyword>
<evidence type="ECO:0000256" key="3">
    <source>
        <dbReference type="ARBA" id="ARBA00022490"/>
    </source>
</evidence>
<organism evidence="11">
    <name type="scientific">Proteinivorax hydrogeniformans</name>
    <dbReference type="NCBI Taxonomy" id="1826727"/>
    <lineage>
        <taxon>Bacteria</taxon>
        <taxon>Bacillati</taxon>
        <taxon>Bacillota</taxon>
        <taxon>Clostridia</taxon>
        <taxon>Eubacteriales</taxon>
        <taxon>Proteinivoracaceae</taxon>
        <taxon>Proteinivorax</taxon>
    </lineage>
</organism>
<evidence type="ECO:0000256" key="10">
    <source>
        <dbReference type="RuleBase" id="RU003835"/>
    </source>
</evidence>
<dbReference type="PIRSF" id="PIRSF036458">
    <property type="entry name" value="Butyrate_kin"/>
    <property type="match status" value="1"/>
</dbReference>
<dbReference type="NCBIfam" id="NF002834">
    <property type="entry name" value="PRK03011.1-5"/>
    <property type="match status" value="1"/>
</dbReference>
<evidence type="ECO:0000256" key="9">
    <source>
        <dbReference type="HAMAP-Rule" id="MF_00542"/>
    </source>
</evidence>
<evidence type="ECO:0000256" key="4">
    <source>
        <dbReference type="ARBA" id="ARBA00022679"/>
    </source>
</evidence>
<evidence type="ECO:0000256" key="5">
    <source>
        <dbReference type="ARBA" id="ARBA00022741"/>
    </source>
</evidence>
<keyword evidence="4 9" id="KW-0808">Transferase</keyword>
<dbReference type="PANTHER" id="PTHR21060:SF3">
    <property type="entry name" value="BUTYRATE KINASE 2-RELATED"/>
    <property type="match status" value="1"/>
</dbReference>
<evidence type="ECO:0000256" key="7">
    <source>
        <dbReference type="ARBA" id="ARBA00022840"/>
    </source>
</evidence>
<dbReference type="CDD" id="cd24011">
    <property type="entry name" value="ASKHA_NBD_BK"/>
    <property type="match status" value="1"/>
</dbReference>
<keyword evidence="6 9" id="KW-0418">Kinase</keyword>
<evidence type="ECO:0000256" key="2">
    <source>
        <dbReference type="ARBA" id="ARBA00008748"/>
    </source>
</evidence>
<sequence>MTEANRILTINPGSTSTKIAVFEGDNPLYEETLRHSAEEVGKFDSIIDQYEFRKEVILNSLDNQGINLSKLSAVVGRGGLLAPMAGGTYEVNEKMLEDLKVGILGQHASNLGGIIANEVAKQLNIPAYIVDPVVVDEMEDVARISGMPELERKSILHALNQKAVARRAAEDLGGEYQDFNLIVAHMGGGVSVGAHKGGRVIDVNNALDGEGPFSPERSGGLPVGDLVKLCFSGKFTQEEIKKKITGKGGLVAYLGSNDGREIQEMVDKGDEKAALVYEAMAYQVAKEIGSCAAVLKGEVDGIVLTGGLAYDKGLVKWINDRVEFIGKVMVYPGEDEMLALAEGGLRVLQGKEQAQTYKG</sequence>
<dbReference type="PRINTS" id="PR00471">
    <property type="entry name" value="ACETATEKNASE"/>
</dbReference>
<dbReference type="Pfam" id="PF00871">
    <property type="entry name" value="Acetate_kinase"/>
    <property type="match status" value="1"/>
</dbReference>